<dbReference type="EMBL" id="PGCI01000366">
    <property type="protein sequence ID" value="PLW28400.1"/>
    <property type="molecule type" value="Genomic_DNA"/>
</dbReference>
<evidence type="ECO:0000313" key="3">
    <source>
        <dbReference type="Proteomes" id="UP000235392"/>
    </source>
</evidence>
<gene>
    <name evidence="2" type="ORF">PCASD_19595</name>
</gene>
<feature type="region of interest" description="Disordered" evidence="1">
    <location>
        <begin position="53"/>
        <end position="116"/>
    </location>
</feature>
<reference evidence="2 3" key="1">
    <citation type="submission" date="2017-11" db="EMBL/GenBank/DDBJ databases">
        <title>De novo assembly and phasing of dikaryotic genomes from two isolates of Puccinia coronata f. sp. avenae, the causal agent of oat crown rust.</title>
        <authorList>
            <person name="Miller M.E."/>
            <person name="Zhang Y."/>
            <person name="Omidvar V."/>
            <person name="Sperschneider J."/>
            <person name="Schwessinger B."/>
            <person name="Raley C."/>
            <person name="Palmer J.M."/>
            <person name="Garnica D."/>
            <person name="Upadhyaya N."/>
            <person name="Rathjen J."/>
            <person name="Taylor J.M."/>
            <person name="Park R.F."/>
            <person name="Dodds P.N."/>
            <person name="Hirsch C.D."/>
            <person name="Kianian S.F."/>
            <person name="Figueroa M."/>
        </authorList>
    </citation>
    <scope>NUCLEOTIDE SEQUENCE [LARGE SCALE GENOMIC DNA]</scope>
    <source>
        <strain evidence="2">12SD80</strain>
    </source>
</reference>
<accession>A0A2N5TSC8</accession>
<organism evidence="2 3">
    <name type="scientific">Puccinia coronata f. sp. avenae</name>
    <dbReference type="NCBI Taxonomy" id="200324"/>
    <lineage>
        <taxon>Eukaryota</taxon>
        <taxon>Fungi</taxon>
        <taxon>Dikarya</taxon>
        <taxon>Basidiomycota</taxon>
        <taxon>Pucciniomycotina</taxon>
        <taxon>Pucciniomycetes</taxon>
        <taxon>Pucciniales</taxon>
        <taxon>Pucciniaceae</taxon>
        <taxon>Puccinia</taxon>
    </lineage>
</organism>
<feature type="compositionally biased region" description="Polar residues" evidence="1">
    <location>
        <begin position="70"/>
        <end position="90"/>
    </location>
</feature>
<proteinExistence type="predicted"/>
<dbReference type="AlphaFoldDB" id="A0A2N5TSC8"/>
<sequence length="525" mass="58599">MPATKLSMAHQPSIIDSRALEELISQAKGVVPGAPPFTHQTALPFTFNVSGNSSAWPGRQKNLHKKKTNRAPQTTAETPSSGHVPQSSASIGLAANPMPASTHLASSPNPRNIAAPLPPNAVNTTIPSNPPPQMVSDLRGKSVTDLRGVELQFAKGRRLTQEIKDQLREITLDYQKKVHILAIQNEMHSNLLFKWLGAYNQSKGPNRFNQLCSYGQEARKIFDAKLFPPTERMQAVAEIWRAMDEDDRLQYDDWDFINTLRAKMGLRPLKEGLPDDDNADEIDYDNEDHALPIATAATIKHCAKWAAVAVKQMNHMNATHQVEGFFVLASTDVEGTVFELGGSPLGESYLKLFESRNNPWKQFRVWAAGLEAQSRLSGLPVGPIRPKPKQRKPKVPWDLVDCHKNCSSMTNQLRECLETITRGKRTNGWPGKDTLQSLKAWGVCFRIKPKAVNLRIKDLCMPTKNINAGKVLHILEALHKGWFVLASEEDDENKIPNSYGCDNLQSQDINDEEEEDKDVFDHFGL</sequence>
<dbReference type="Proteomes" id="UP000235392">
    <property type="component" value="Unassembled WGS sequence"/>
</dbReference>
<protein>
    <submittedName>
        <fullName evidence="2">Uncharacterized protein</fullName>
    </submittedName>
</protein>
<comment type="caution">
    <text evidence="2">The sequence shown here is derived from an EMBL/GenBank/DDBJ whole genome shotgun (WGS) entry which is preliminary data.</text>
</comment>
<evidence type="ECO:0000256" key="1">
    <source>
        <dbReference type="SAM" id="MobiDB-lite"/>
    </source>
</evidence>
<name>A0A2N5TSC8_9BASI</name>
<evidence type="ECO:0000313" key="2">
    <source>
        <dbReference type="EMBL" id="PLW28400.1"/>
    </source>
</evidence>